<name>A0ABW4ZRI7_9SPHI</name>
<dbReference type="Gene3D" id="2.60.40.790">
    <property type="match status" value="1"/>
</dbReference>
<keyword evidence="5" id="KW-1185">Reference proteome</keyword>
<dbReference type="InterPro" id="IPR031107">
    <property type="entry name" value="Small_HSP"/>
</dbReference>
<evidence type="ECO:0000259" key="3">
    <source>
        <dbReference type="PROSITE" id="PS01031"/>
    </source>
</evidence>
<dbReference type="Pfam" id="PF00011">
    <property type="entry name" value="HSP20"/>
    <property type="match status" value="1"/>
</dbReference>
<dbReference type="InterPro" id="IPR002068">
    <property type="entry name" value="A-crystallin/Hsp20_dom"/>
</dbReference>
<evidence type="ECO:0000256" key="1">
    <source>
        <dbReference type="PROSITE-ProRule" id="PRU00285"/>
    </source>
</evidence>
<evidence type="ECO:0000256" key="2">
    <source>
        <dbReference type="RuleBase" id="RU003616"/>
    </source>
</evidence>
<sequence length="145" mass="16582">MTLVKFSNGAKSNALNPFTDVFESMFNDSFISDRLTTKVPAVNIAETDNDFHIELAAPGLKKEDFKINLDKYVLSVSVERKAENNQDEKRYNKREYSYSSFVRSFTLPETADQERIDAEYVDGILRITVAKKEEAKSLTREIAIK</sequence>
<protein>
    <submittedName>
        <fullName evidence="4">Hsp20/alpha crystallin family protein</fullName>
    </submittedName>
</protein>
<dbReference type="PROSITE" id="PS01031">
    <property type="entry name" value="SHSP"/>
    <property type="match status" value="1"/>
</dbReference>
<dbReference type="RefSeq" id="WP_255904314.1">
    <property type="nucleotide sequence ID" value="NZ_JAFMZO010000004.1"/>
</dbReference>
<dbReference type="SUPFAM" id="SSF49764">
    <property type="entry name" value="HSP20-like chaperones"/>
    <property type="match status" value="1"/>
</dbReference>
<evidence type="ECO:0000313" key="4">
    <source>
        <dbReference type="EMBL" id="MFD2164229.1"/>
    </source>
</evidence>
<dbReference type="PANTHER" id="PTHR11527">
    <property type="entry name" value="HEAT-SHOCK PROTEIN 20 FAMILY MEMBER"/>
    <property type="match status" value="1"/>
</dbReference>
<proteinExistence type="inferred from homology"/>
<dbReference type="Proteomes" id="UP001597387">
    <property type="component" value="Unassembled WGS sequence"/>
</dbReference>
<comment type="caution">
    <text evidence="4">The sequence shown here is derived from an EMBL/GenBank/DDBJ whole genome shotgun (WGS) entry which is preliminary data.</text>
</comment>
<accession>A0ABW4ZRI7</accession>
<dbReference type="EMBL" id="JBHUHZ010000003">
    <property type="protein sequence ID" value="MFD2164229.1"/>
    <property type="molecule type" value="Genomic_DNA"/>
</dbReference>
<comment type="similarity">
    <text evidence="1 2">Belongs to the small heat shock protein (HSP20) family.</text>
</comment>
<organism evidence="4 5">
    <name type="scientific">Paradesertivirga mongoliensis</name>
    <dbReference type="NCBI Taxonomy" id="2100740"/>
    <lineage>
        <taxon>Bacteria</taxon>
        <taxon>Pseudomonadati</taxon>
        <taxon>Bacteroidota</taxon>
        <taxon>Sphingobacteriia</taxon>
        <taxon>Sphingobacteriales</taxon>
        <taxon>Sphingobacteriaceae</taxon>
        <taxon>Paradesertivirga</taxon>
    </lineage>
</organism>
<gene>
    <name evidence="4" type="ORF">ACFSJU_17600</name>
</gene>
<evidence type="ECO:0000313" key="5">
    <source>
        <dbReference type="Proteomes" id="UP001597387"/>
    </source>
</evidence>
<dbReference type="CDD" id="cd06464">
    <property type="entry name" value="ACD_sHsps-like"/>
    <property type="match status" value="1"/>
</dbReference>
<reference evidence="5" key="1">
    <citation type="journal article" date="2019" name="Int. J. Syst. Evol. Microbiol.">
        <title>The Global Catalogue of Microorganisms (GCM) 10K type strain sequencing project: providing services to taxonomists for standard genome sequencing and annotation.</title>
        <authorList>
            <consortium name="The Broad Institute Genomics Platform"/>
            <consortium name="The Broad Institute Genome Sequencing Center for Infectious Disease"/>
            <person name="Wu L."/>
            <person name="Ma J."/>
        </authorList>
    </citation>
    <scope>NUCLEOTIDE SEQUENCE [LARGE SCALE GENOMIC DNA]</scope>
    <source>
        <strain evidence="5">KCTC 42217</strain>
    </source>
</reference>
<feature type="domain" description="SHSP" evidence="3">
    <location>
        <begin position="33"/>
        <end position="145"/>
    </location>
</feature>
<dbReference type="InterPro" id="IPR008978">
    <property type="entry name" value="HSP20-like_chaperone"/>
</dbReference>